<protein>
    <submittedName>
        <fullName evidence="2">Lysophospholipase</fullName>
    </submittedName>
</protein>
<dbReference type="RefSeq" id="WP_191702656.1">
    <property type="nucleotide sequence ID" value="NZ_JACSPW010000002.1"/>
</dbReference>
<feature type="domain" description="Serine aminopeptidase S33" evidence="1">
    <location>
        <begin position="29"/>
        <end position="289"/>
    </location>
</feature>
<reference evidence="2 3" key="1">
    <citation type="submission" date="2020-08" db="EMBL/GenBank/DDBJ databases">
        <title>A Genomic Blueprint of the Chicken Gut Microbiome.</title>
        <authorList>
            <person name="Gilroy R."/>
            <person name="Ravi A."/>
            <person name="Getino M."/>
            <person name="Pursley I."/>
            <person name="Horton D.L."/>
            <person name="Alikhan N.-F."/>
            <person name="Baker D."/>
            <person name="Gharbi K."/>
            <person name="Hall N."/>
            <person name="Watson M."/>
            <person name="Adriaenssens E.M."/>
            <person name="Foster-Nyarko E."/>
            <person name="Jarju S."/>
            <person name="Secka A."/>
            <person name="Antonio M."/>
            <person name="Oren A."/>
            <person name="Chaudhuri R."/>
            <person name="La Ragione R.M."/>
            <person name="Hildebrand F."/>
            <person name="Pallen M.J."/>
        </authorList>
    </citation>
    <scope>NUCLEOTIDE SEQUENCE [LARGE SCALE GENOMIC DNA]</scope>
    <source>
        <strain evidence="2 3">Sa1YVA6</strain>
    </source>
</reference>
<accession>A0ABR8XJE4</accession>
<dbReference type="InterPro" id="IPR029058">
    <property type="entry name" value="AB_hydrolase_fold"/>
</dbReference>
<name>A0ABR8XJE4_9BACL</name>
<dbReference type="SUPFAM" id="SSF53474">
    <property type="entry name" value="alpha/beta-Hydrolases"/>
    <property type="match status" value="1"/>
</dbReference>
<dbReference type="EMBL" id="JACSPW010000002">
    <property type="protein sequence ID" value="MBD8032036.1"/>
    <property type="molecule type" value="Genomic_DNA"/>
</dbReference>
<sequence>MEQQSFFVTMSDGHDIFVRTFKPNQVTMGHVHILHGMAEHSQRYEAFAEKLCEEGYFVTAHDHRGHGYTAQKNGMLGYYGDQNGFDRVVEDVYEILAYFKEDSVSRPILFGHSMGSFIARRFIQQHSGMIERLVLSGTGSSKLLHEAGHAIAGQLVKLQGAKEQSLLMHKLSFAGFNRHIENPKTNFDWLTTDDDEVKKYIEDPLCGFIATHQFFSDLTGGILTLKNKSQNERIRPDLKILLISGTLDPIADENGKSVLRTGKQLVDAGLEHVKVHLLEGMRHEILNEKKKDQVMEIIVRWLKDE</sequence>
<dbReference type="Proteomes" id="UP000600565">
    <property type="component" value="Unassembled WGS sequence"/>
</dbReference>
<evidence type="ECO:0000259" key="1">
    <source>
        <dbReference type="Pfam" id="PF12146"/>
    </source>
</evidence>
<evidence type="ECO:0000313" key="2">
    <source>
        <dbReference type="EMBL" id="MBD8032036.1"/>
    </source>
</evidence>
<dbReference type="InterPro" id="IPR022742">
    <property type="entry name" value="Hydrolase_4"/>
</dbReference>
<comment type="caution">
    <text evidence="2">The sequence shown here is derived from an EMBL/GenBank/DDBJ whole genome shotgun (WGS) entry which is preliminary data.</text>
</comment>
<dbReference type="InterPro" id="IPR051044">
    <property type="entry name" value="MAG_DAG_Lipase"/>
</dbReference>
<organism evidence="2 3">
    <name type="scientific">Solibacillus merdavium</name>
    <dbReference type="NCBI Taxonomy" id="2762218"/>
    <lineage>
        <taxon>Bacteria</taxon>
        <taxon>Bacillati</taxon>
        <taxon>Bacillota</taxon>
        <taxon>Bacilli</taxon>
        <taxon>Bacillales</taxon>
        <taxon>Caryophanaceae</taxon>
        <taxon>Solibacillus</taxon>
    </lineage>
</organism>
<proteinExistence type="predicted"/>
<dbReference type="PANTHER" id="PTHR11614">
    <property type="entry name" value="PHOSPHOLIPASE-RELATED"/>
    <property type="match status" value="1"/>
</dbReference>
<dbReference type="Gene3D" id="3.40.50.1820">
    <property type="entry name" value="alpha/beta hydrolase"/>
    <property type="match status" value="1"/>
</dbReference>
<dbReference type="Pfam" id="PF12146">
    <property type="entry name" value="Hydrolase_4"/>
    <property type="match status" value="1"/>
</dbReference>
<evidence type="ECO:0000313" key="3">
    <source>
        <dbReference type="Proteomes" id="UP000600565"/>
    </source>
</evidence>
<gene>
    <name evidence="2" type="ORF">H9632_03065</name>
</gene>
<keyword evidence="3" id="KW-1185">Reference proteome</keyword>